<sequence>MTPGPITEDDLNGYVDDALPPERRAEVFRHLEDNPDAAARVAAFRAERDLLRAALAPIAAEPLPRELDLASIAAASPRAAPWLRWPAAAAAVLLLGCGFSGGWMLRGMGAAQGEGLSALGQEAVMSYAVYAPDRTRPVEIGADDRTALAAWASNRLGRPVAIPDLAAAGYRFMGGRIVATEHGPAALFMYDDDKGTRLVVLARPMATDGDTPMTTAKADNGVNGYSWSDDGLGYSLVGDAAPDALHPLANEARRQIRSDA</sequence>
<keyword evidence="1" id="KW-0812">Transmembrane</keyword>
<dbReference type="Gene3D" id="1.10.10.1320">
    <property type="entry name" value="Anti-sigma factor, zinc-finger domain"/>
    <property type="match status" value="1"/>
</dbReference>
<proteinExistence type="predicted"/>
<keyword evidence="2" id="KW-1185">Reference proteome</keyword>
<dbReference type="EMBL" id="FRXO01000006">
    <property type="protein sequence ID" value="SHO66444.1"/>
    <property type="molecule type" value="Genomic_DNA"/>
</dbReference>
<dbReference type="STRING" id="1123029.SAMN02745172_03103"/>
<dbReference type="AlphaFoldDB" id="A0A1M7ZNG0"/>
<gene>
    <name evidence="1" type="ORF">SAMN02745172_03103</name>
</gene>
<organism evidence="1 2">
    <name type="scientific">Pseudoxanthobacter soli DSM 19599</name>
    <dbReference type="NCBI Taxonomy" id="1123029"/>
    <lineage>
        <taxon>Bacteria</taxon>
        <taxon>Pseudomonadati</taxon>
        <taxon>Pseudomonadota</taxon>
        <taxon>Alphaproteobacteria</taxon>
        <taxon>Hyphomicrobiales</taxon>
        <taxon>Segnochrobactraceae</taxon>
        <taxon>Pseudoxanthobacter</taxon>
    </lineage>
</organism>
<accession>A0A1M7ZNG0</accession>
<dbReference type="RefSeq" id="WP_073630296.1">
    <property type="nucleotide sequence ID" value="NZ_FRXO01000006.1"/>
</dbReference>
<evidence type="ECO:0000313" key="2">
    <source>
        <dbReference type="Proteomes" id="UP000186406"/>
    </source>
</evidence>
<dbReference type="OrthoDB" id="7187254at2"/>
<evidence type="ECO:0000313" key="1">
    <source>
        <dbReference type="EMBL" id="SHO66444.1"/>
    </source>
</evidence>
<protein>
    <submittedName>
        <fullName evidence="1">Transmembrane transcriptional regulator (Anti-sigma factor RsiW)</fullName>
    </submittedName>
</protein>
<keyword evidence="1" id="KW-0472">Membrane</keyword>
<reference evidence="1 2" key="1">
    <citation type="submission" date="2016-12" db="EMBL/GenBank/DDBJ databases">
        <authorList>
            <person name="Song W.-J."/>
            <person name="Kurnit D.M."/>
        </authorList>
    </citation>
    <scope>NUCLEOTIDE SEQUENCE [LARGE SCALE GENOMIC DNA]</scope>
    <source>
        <strain evidence="1 2">DSM 19599</strain>
    </source>
</reference>
<dbReference type="Proteomes" id="UP000186406">
    <property type="component" value="Unassembled WGS sequence"/>
</dbReference>
<name>A0A1M7ZNG0_9HYPH</name>
<dbReference type="InterPro" id="IPR041916">
    <property type="entry name" value="Anti_sigma_zinc_sf"/>
</dbReference>